<dbReference type="EMBL" id="FRCS01000007">
    <property type="protein sequence ID" value="SHN75650.1"/>
    <property type="molecule type" value="Genomic_DNA"/>
</dbReference>
<evidence type="ECO:0000256" key="2">
    <source>
        <dbReference type="SAM" id="Phobius"/>
    </source>
</evidence>
<sequence>MRRRPGRGAAIGLAVGAALVSLLILLPSALQGSFYEIADPLVYMGIPLLVMGAAIGAAVGASAPRARGARVRRERRPGRAGQPPSGTARPGAAREHDPKR</sequence>
<keyword evidence="2" id="KW-0812">Transmembrane</keyword>
<name>A0A1M7TYD3_9ACTN</name>
<dbReference type="Proteomes" id="UP000184440">
    <property type="component" value="Unassembled WGS sequence"/>
</dbReference>
<feature type="transmembrane region" description="Helical" evidence="2">
    <location>
        <begin position="41"/>
        <end position="63"/>
    </location>
</feature>
<accession>A0A1M7TYD3</accession>
<keyword evidence="4" id="KW-1185">Reference proteome</keyword>
<evidence type="ECO:0000313" key="3">
    <source>
        <dbReference type="EMBL" id="SHN75650.1"/>
    </source>
</evidence>
<organism evidence="3 4">
    <name type="scientific">Cryptosporangium aurantiacum</name>
    <dbReference type="NCBI Taxonomy" id="134849"/>
    <lineage>
        <taxon>Bacteria</taxon>
        <taxon>Bacillati</taxon>
        <taxon>Actinomycetota</taxon>
        <taxon>Actinomycetes</taxon>
        <taxon>Cryptosporangiales</taxon>
        <taxon>Cryptosporangiaceae</taxon>
        <taxon>Cryptosporangium</taxon>
    </lineage>
</organism>
<reference evidence="3 4" key="1">
    <citation type="submission" date="2016-11" db="EMBL/GenBank/DDBJ databases">
        <authorList>
            <person name="Jaros S."/>
            <person name="Januszkiewicz K."/>
            <person name="Wedrychowicz H."/>
        </authorList>
    </citation>
    <scope>NUCLEOTIDE SEQUENCE [LARGE SCALE GENOMIC DNA]</scope>
    <source>
        <strain evidence="3 4">DSM 46144</strain>
    </source>
</reference>
<keyword evidence="2" id="KW-0472">Membrane</keyword>
<evidence type="ECO:0000313" key="4">
    <source>
        <dbReference type="Proteomes" id="UP000184440"/>
    </source>
</evidence>
<dbReference type="AlphaFoldDB" id="A0A1M7TYD3"/>
<proteinExistence type="predicted"/>
<feature type="compositionally biased region" description="Basic residues" evidence="1">
    <location>
        <begin position="67"/>
        <end position="78"/>
    </location>
</feature>
<feature type="region of interest" description="Disordered" evidence="1">
    <location>
        <begin position="62"/>
        <end position="100"/>
    </location>
</feature>
<evidence type="ECO:0000256" key="1">
    <source>
        <dbReference type="SAM" id="MobiDB-lite"/>
    </source>
</evidence>
<protein>
    <submittedName>
        <fullName evidence="3">Uncharacterized protein</fullName>
    </submittedName>
</protein>
<gene>
    <name evidence="3" type="ORF">SAMN05443668_107348</name>
</gene>
<keyword evidence="2" id="KW-1133">Transmembrane helix</keyword>